<keyword evidence="4" id="KW-1185">Reference proteome</keyword>
<name>A0A1C7H009_9BACE</name>
<reference evidence="2" key="2">
    <citation type="submission" date="2017-04" db="EMBL/GenBank/DDBJ databases">
        <title>Complete Genome Sequences of Twelve Strains of a Stable Defined Moderately Diverse Mouse Microbiota 2 (sDMDMm2).</title>
        <authorList>
            <person name="Uchimura Y."/>
            <person name="Wyss M."/>
            <person name="Brugiroux S."/>
            <person name="Limenitakis J.P."/>
            <person name="Stecher B."/>
            <person name="McCoy K.D."/>
            <person name="Macpherson A.J."/>
        </authorList>
    </citation>
    <scope>NUCLEOTIDE SEQUENCE</scope>
    <source>
        <strain evidence="2">I48</strain>
    </source>
</reference>
<dbReference type="EMBL" id="SRYX01000090">
    <property type="protein sequence ID" value="TGY26982.1"/>
    <property type="molecule type" value="Genomic_DNA"/>
</dbReference>
<dbReference type="OrthoDB" id="9786100at2"/>
<reference evidence="4" key="1">
    <citation type="submission" date="2016-04" db="EMBL/GenBank/DDBJ databases">
        <title>Complete Genome Sequences of Twelve Strains of a Stable Defined Moderately Diverse Mouse Microbiota 2 (sDMDMm2).</title>
        <authorList>
            <person name="Uchimura Y."/>
            <person name="Wyss M."/>
            <person name="Brugiroux S."/>
            <person name="Limenitakis J.P."/>
            <person name="Stecher B."/>
            <person name="McCoy K.D."/>
            <person name="Macpherson A.J."/>
        </authorList>
    </citation>
    <scope>NUCLEOTIDE SEQUENCE [LARGE SCALE GENOMIC DNA]</scope>
    <source>
        <strain evidence="4">I48</strain>
    </source>
</reference>
<proteinExistence type="predicted"/>
<feature type="domain" description="LicD/FKTN/FKRP nucleotidyltransferase" evidence="1">
    <location>
        <begin position="39"/>
        <end position="141"/>
    </location>
</feature>
<dbReference type="InterPro" id="IPR007074">
    <property type="entry name" value="LicD/FKTN/FKRP_NTP_transf"/>
</dbReference>
<dbReference type="Gene3D" id="3.30.460.40">
    <property type="match status" value="1"/>
</dbReference>
<feature type="domain" description="LicD/FKTN/FKRP nucleotidyltransferase" evidence="1">
    <location>
        <begin position="209"/>
        <end position="245"/>
    </location>
</feature>
<dbReference type="Proteomes" id="UP000092631">
    <property type="component" value="Chromosome"/>
</dbReference>
<organism evidence="2 4">
    <name type="scientific">Bacteroides caecimuris</name>
    <dbReference type="NCBI Taxonomy" id="1796613"/>
    <lineage>
        <taxon>Bacteria</taxon>
        <taxon>Pseudomonadati</taxon>
        <taxon>Bacteroidota</taxon>
        <taxon>Bacteroidia</taxon>
        <taxon>Bacteroidales</taxon>
        <taxon>Bacteroidaceae</taxon>
        <taxon>Bacteroides</taxon>
    </lineage>
</organism>
<evidence type="ECO:0000313" key="4">
    <source>
        <dbReference type="Proteomes" id="UP000092631"/>
    </source>
</evidence>
<dbReference type="GeneID" id="82187464"/>
<dbReference type="EMBL" id="CP015401">
    <property type="protein sequence ID" value="ANU57859.1"/>
    <property type="molecule type" value="Genomic_DNA"/>
</dbReference>
<dbReference type="Proteomes" id="UP000309566">
    <property type="component" value="Unassembled WGS sequence"/>
</dbReference>
<sequence length="260" mass="31348">MIDEKLQNDLRAKYNPEGSQLRQHQLRTLEILKIVDIICREHDINYWLSSGTLLGAVRHKGFIPWDDDVDIEMLRDDFKKFNEIIPQYLPENFKLQNHKTDKCYYWPFSKVRDERYPIKEVCNTDIRYKYHGVYIDVFCIEKGSLFFSKISKWLHYRLCLGRSCYKSTPKLYLSLVYNTLTHLVYPFFRLCMFFRPDSKLFQTYGSGFHRYRTMEDIFPLTKIEFEGYKFNAPKDSHAYLQKIFGDYMKMPNENNIVSHI</sequence>
<gene>
    <name evidence="2" type="ORF">A4V03_09965</name>
    <name evidence="3" type="ORF">E5353_16495</name>
</gene>
<evidence type="ECO:0000313" key="3">
    <source>
        <dbReference type="EMBL" id="TGY26982.1"/>
    </source>
</evidence>
<dbReference type="PANTHER" id="PTHR43404:SF2">
    <property type="entry name" value="LIPOPOLYSACCHARIDE CHOLINEPHOSPHOTRANSFERASE LICD"/>
    <property type="match status" value="1"/>
</dbReference>
<dbReference type="RefSeq" id="WP_065538817.1">
    <property type="nucleotide sequence ID" value="NZ_CARILY010000042.1"/>
</dbReference>
<evidence type="ECO:0000313" key="5">
    <source>
        <dbReference type="Proteomes" id="UP000309566"/>
    </source>
</evidence>
<dbReference type="GO" id="GO:0009100">
    <property type="term" value="P:glycoprotein metabolic process"/>
    <property type="evidence" value="ECO:0007669"/>
    <property type="project" value="UniProtKB-ARBA"/>
</dbReference>
<evidence type="ECO:0000313" key="2">
    <source>
        <dbReference type="EMBL" id="ANU57859.1"/>
    </source>
</evidence>
<accession>A0A4S2CGK0</accession>
<protein>
    <submittedName>
        <fullName evidence="2">LicD family protein</fullName>
    </submittedName>
</protein>
<dbReference type="KEGG" id="bcae:A4V03_09965"/>
<accession>A0A1C7H009</accession>
<evidence type="ECO:0000259" key="1">
    <source>
        <dbReference type="Pfam" id="PF04991"/>
    </source>
</evidence>
<dbReference type="AlphaFoldDB" id="A0A1C7H009"/>
<dbReference type="Pfam" id="PF04991">
    <property type="entry name" value="LicD"/>
    <property type="match status" value="2"/>
</dbReference>
<dbReference type="InterPro" id="IPR052942">
    <property type="entry name" value="LPS_cholinephosphotransferase"/>
</dbReference>
<reference evidence="3 5" key="3">
    <citation type="submission" date="2019-04" db="EMBL/GenBank/DDBJ databases">
        <title>Microbes associate with the intestines of laboratory mice.</title>
        <authorList>
            <person name="Navarre W."/>
            <person name="Wong E."/>
            <person name="Huang K."/>
            <person name="Tropini C."/>
            <person name="Ng K."/>
            <person name="Yu B."/>
        </authorList>
    </citation>
    <scope>NUCLEOTIDE SEQUENCE [LARGE SCALE GENOMIC DNA]</scope>
    <source>
        <strain evidence="3 5">NM63_1-25</strain>
    </source>
</reference>
<dbReference type="PANTHER" id="PTHR43404">
    <property type="entry name" value="LIPOPOLYSACCHARIDE CHOLINEPHOSPHOTRANSFERASE LICD"/>
    <property type="match status" value="1"/>
</dbReference>